<dbReference type="Pfam" id="PF05634">
    <property type="entry name" value="APO_RNA-bind"/>
    <property type="match status" value="1"/>
</dbReference>
<dbReference type="InterPro" id="IPR023342">
    <property type="entry name" value="APO_dom"/>
</dbReference>
<accession>A0A3Q7GN12</accession>
<dbReference type="EnsemblPlants" id="Solyc05g055563.1.1">
    <property type="protein sequence ID" value="Solyc05g055563.1.1"/>
    <property type="gene ID" value="Solyc05g055563.1"/>
</dbReference>
<evidence type="ECO:0000313" key="3">
    <source>
        <dbReference type="Proteomes" id="UP000004994"/>
    </source>
</evidence>
<sequence>MLQILLKMAQVHVLRLPVQIMVIGKRHYGRSTNFIFLGSSTVIGIRYRCLSTLLLIVCRNSGLTVCVLKAEVGCMWKLYLSSVDFSAPFLCQLSYYYLPAVNAHKSILLKMFMRFRIETNNSRRSFHSCKKRSIDDVLIPIESCHMYDLSGTRIKHETELQQM</sequence>
<evidence type="ECO:0000259" key="1">
    <source>
        <dbReference type="Pfam" id="PF05634"/>
    </source>
</evidence>
<organism evidence="2">
    <name type="scientific">Solanum lycopersicum</name>
    <name type="common">Tomato</name>
    <name type="synonym">Lycopersicon esculentum</name>
    <dbReference type="NCBI Taxonomy" id="4081"/>
    <lineage>
        <taxon>Eukaryota</taxon>
        <taxon>Viridiplantae</taxon>
        <taxon>Streptophyta</taxon>
        <taxon>Embryophyta</taxon>
        <taxon>Tracheophyta</taxon>
        <taxon>Spermatophyta</taxon>
        <taxon>Magnoliopsida</taxon>
        <taxon>eudicotyledons</taxon>
        <taxon>Gunneridae</taxon>
        <taxon>Pentapetalae</taxon>
        <taxon>asterids</taxon>
        <taxon>lamiids</taxon>
        <taxon>Solanales</taxon>
        <taxon>Solanaceae</taxon>
        <taxon>Solanoideae</taxon>
        <taxon>Solaneae</taxon>
        <taxon>Solanum</taxon>
        <taxon>Solanum subgen. Lycopersicon</taxon>
    </lineage>
</organism>
<feature type="domain" description="APO" evidence="1">
    <location>
        <begin position="119"/>
        <end position="160"/>
    </location>
</feature>
<dbReference type="Gramene" id="Solyc05g055563.1.1">
    <property type="protein sequence ID" value="Solyc05g055563.1.1"/>
    <property type="gene ID" value="Solyc05g055563.1"/>
</dbReference>
<dbReference type="Proteomes" id="UP000004994">
    <property type="component" value="Chromosome 5"/>
</dbReference>
<dbReference type="InParanoid" id="A0A3Q7GN12"/>
<protein>
    <recommendedName>
        <fullName evidence="1">APO domain-containing protein</fullName>
    </recommendedName>
</protein>
<dbReference type="GO" id="GO:0003723">
    <property type="term" value="F:RNA binding"/>
    <property type="evidence" value="ECO:0007669"/>
    <property type="project" value="InterPro"/>
</dbReference>
<dbReference type="AlphaFoldDB" id="A0A3Q7GN12"/>
<evidence type="ECO:0000313" key="2">
    <source>
        <dbReference type="EnsemblPlants" id="Solyc05g055563.1.1"/>
    </source>
</evidence>
<keyword evidence="3" id="KW-1185">Reference proteome</keyword>
<reference evidence="2" key="1">
    <citation type="journal article" date="2012" name="Nature">
        <title>The tomato genome sequence provides insights into fleshy fruit evolution.</title>
        <authorList>
            <consortium name="Tomato Genome Consortium"/>
        </authorList>
    </citation>
    <scope>NUCLEOTIDE SEQUENCE [LARGE SCALE GENOMIC DNA]</scope>
    <source>
        <strain evidence="2">cv. Heinz 1706</strain>
    </source>
</reference>
<proteinExistence type="predicted"/>
<name>A0A3Q7GN12_SOLLC</name>
<reference evidence="2" key="2">
    <citation type="submission" date="2019-01" db="UniProtKB">
        <authorList>
            <consortium name="EnsemblPlants"/>
        </authorList>
    </citation>
    <scope>IDENTIFICATION</scope>
    <source>
        <strain evidence="2">cv. Heinz 1706</strain>
    </source>
</reference>